<dbReference type="Gene3D" id="3.90.226.10">
    <property type="entry name" value="2-enoyl-CoA Hydratase, Chain A, domain 1"/>
    <property type="match status" value="1"/>
</dbReference>
<proteinExistence type="predicted"/>
<feature type="region of interest" description="Disordered" evidence="1">
    <location>
        <begin position="142"/>
        <end position="268"/>
    </location>
</feature>
<evidence type="ECO:0000313" key="2">
    <source>
        <dbReference type="EMBL" id="TXC65862.1"/>
    </source>
</evidence>
<name>A0A5C6TYV3_9BURK</name>
<organism evidence="2 3">
    <name type="scientific">Piscinibacter aquaticus</name>
    <dbReference type="NCBI Taxonomy" id="392597"/>
    <lineage>
        <taxon>Bacteria</taxon>
        <taxon>Pseudomonadati</taxon>
        <taxon>Pseudomonadota</taxon>
        <taxon>Betaproteobacteria</taxon>
        <taxon>Burkholderiales</taxon>
        <taxon>Sphaerotilaceae</taxon>
        <taxon>Piscinibacter</taxon>
    </lineage>
</organism>
<evidence type="ECO:0000256" key="1">
    <source>
        <dbReference type="SAM" id="MobiDB-lite"/>
    </source>
</evidence>
<feature type="region of interest" description="Disordered" evidence="1">
    <location>
        <begin position="276"/>
        <end position="295"/>
    </location>
</feature>
<feature type="compositionally biased region" description="Basic residues" evidence="1">
    <location>
        <begin position="276"/>
        <end position="289"/>
    </location>
</feature>
<keyword evidence="3" id="KW-1185">Reference proteome</keyword>
<feature type="compositionally biased region" description="Low complexity" evidence="1">
    <location>
        <begin position="232"/>
        <end position="250"/>
    </location>
</feature>
<gene>
    <name evidence="2" type="ORF">FSC37_07165</name>
</gene>
<protein>
    <recommendedName>
        <fullName evidence="4">Enoyl-CoA hydratase/isomerase family protein</fullName>
    </recommendedName>
</protein>
<sequence>MLRVRTCVKPIQCYSLAGMTELQRMLDDIAENPGLVRHFVLSSDVAGVFNFGGDLALFVLLVRAQDIDSLKMYGRRCIDLVWWMETAASRGIHTTVLVQGDTLGGGLESVLPFHKVIFERSAQAGFPEVLFNLFPGMGATAVHDPQGRIRRRQRHDPQRPPLHGRAVAAPQPGRRGGGRRRRRGSDARDGAQHRAQAPRHAGRAECPARRGTDPLRVAGGGRRPVGRDGADADQPGPAADGAARPRPGAQGRRGRGGRGRGDQAHRTRYGLGRTAWRQHRLRRGARNRAHSLGAL</sequence>
<accession>A0A5C6TYV3</accession>
<evidence type="ECO:0000313" key="3">
    <source>
        <dbReference type="Proteomes" id="UP000321832"/>
    </source>
</evidence>
<evidence type="ECO:0008006" key="4">
    <source>
        <dbReference type="Google" id="ProtNLM"/>
    </source>
</evidence>
<feature type="compositionally biased region" description="Low complexity" evidence="1">
    <location>
        <begin position="164"/>
        <end position="173"/>
    </location>
</feature>
<reference evidence="2 3" key="1">
    <citation type="submission" date="2019-08" db="EMBL/GenBank/DDBJ databases">
        <authorList>
            <person name="Khan S.A."/>
            <person name="Jeon C.O."/>
            <person name="Jeong S.E."/>
        </authorList>
    </citation>
    <scope>NUCLEOTIDE SEQUENCE [LARGE SCALE GENOMIC DNA]</scope>
    <source>
        <strain evidence="3">IMCC1728</strain>
    </source>
</reference>
<dbReference type="InterPro" id="IPR029045">
    <property type="entry name" value="ClpP/crotonase-like_dom_sf"/>
</dbReference>
<dbReference type="Proteomes" id="UP000321832">
    <property type="component" value="Unassembled WGS sequence"/>
</dbReference>
<dbReference type="AlphaFoldDB" id="A0A5C6TYV3"/>
<comment type="caution">
    <text evidence="2">The sequence shown here is derived from an EMBL/GenBank/DDBJ whole genome shotgun (WGS) entry which is preliminary data.</text>
</comment>
<feature type="compositionally biased region" description="Basic and acidic residues" evidence="1">
    <location>
        <begin position="202"/>
        <end position="213"/>
    </location>
</feature>
<dbReference type="SUPFAM" id="SSF52096">
    <property type="entry name" value="ClpP/crotonase"/>
    <property type="match status" value="1"/>
</dbReference>
<dbReference type="EMBL" id="VOPW01000001">
    <property type="protein sequence ID" value="TXC65862.1"/>
    <property type="molecule type" value="Genomic_DNA"/>
</dbReference>